<gene>
    <name evidence="1" type="ORF">A3D03_00195</name>
</gene>
<dbReference type="Proteomes" id="UP000177092">
    <property type="component" value="Unassembled WGS sequence"/>
</dbReference>
<dbReference type="STRING" id="1798384.A3D03_00195"/>
<dbReference type="EMBL" id="MFJN01000001">
    <property type="protein sequence ID" value="OGG22548.1"/>
    <property type="molecule type" value="Genomic_DNA"/>
</dbReference>
<protein>
    <submittedName>
        <fullName evidence="1">Uncharacterized protein</fullName>
    </submittedName>
</protein>
<comment type="caution">
    <text evidence="1">The sequence shown here is derived from an EMBL/GenBank/DDBJ whole genome shotgun (WGS) entry which is preliminary data.</text>
</comment>
<proteinExistence type="predicted"/>
<reference evidence="1 2" key="1">
    <citation type="journal article" date="2016" name="Nat. Commun.">
        <title>Thousands of microbial genomes shed light on interconnected biogeochemical processes in an aquifer system.</title>
        <authorList>
            <person name="Anantharaman K."/>
            <person name="Brown C.T."/>
            <person name="Hug L.A."/>
            <person name="Sharon I."/>
            <person name="Castelle C.J."/>
            <person name="Probst A.J."/>
            <person name="Thomas B.C."/>
            <person name="Singh A."/>
            <person name="Wilkins M.J."/>
            <person name="Karaoz U."/>
            <person name="Brodie E.L."/>
            <person name="Williams K.H."/>
            <person name="Hubbard S.S."/>
            <person name="Banfield J.F."/>
        </authorList>
    </citation>
    <scope>NUCLEOTIDE SEQUENCE [LARGE SCALE GENOMIC DNA]</scope>
</reference>
<sequence>MIYDEASQIDISRITSGNHPNLADELKGLKEHEAILHQYRDDLLVKVKTKIYQYYYPGQELNPEKLNKIPLTETNLFRDLFFAYACEGHVGYNEKNELVMEESFKSEFDKARTRGEVFSSDLDAILFLAGSKQAGTILKNELGFNPDTLKERKIKYYADRVIKGIDAKRPDDKKMTTTERENYYKVFEEIQALGEEAGQGSKLGGWIKALGILALILGPSVFKMFEEGTETGQGQQTSPG</sequence>
<accession>A0A1F6ACV3</accession>
<name>A0A1F6ACV3_9BACT</name>
<dbReference type="AlphaFoldDB" id="A0A1F6ACV3"/>
<organism evidence="1 2">
    <name type="scientific">Candidatus Gottesmanbacteria bacterium RIFCSPHIGHO2_02_FULL_40_13</name>
    <dbReference type="NCBI Taxonomy" id="1798384"/>
    <lineage>
        <taxon>Bacteria</taxon>
        <taxon>Candidatus Gottesmaniibacteriota</taxon>
    </lineage>
</organism>
<evidence type="ECO:0000313" key="2">
    <source>
        <dbReference type="Proteomes" id="UP000177092"/>
    </source>
</evidence>
<evidence type="ECO:0000313" key="1">
    <source>
        <dbReference type="EMBL" id="OGG22548.1"/>
    </source>
</evidence>